<dbReference type="AlphaFoldDB" id="A0A8H6NFL6"/>
<dbReference type="PROSITE" id="PS51782">
    <property type="entry name" value="LYSM"/>
    <property type="match status" value="1"/>
</dbReference>
<dbReference type="EMBL" id="WIGO01000079">
    <property type="protein sequence ID" value="KAF6831619.1"/>
    <property type="molecule type" value="Genomic_DNA"/>
</dbReference>
<dbReference type="Gene3D" id="3.10.350.10">
    <property type="entry name" value="LysM domain"/>
    <property type="match status" value="1"/>
</dbReference>
<feature type="region of interest" description="Disordered" evidence="1">
    <location>
        <begin position="135"/>
        <end position="183"/>
    </location>
</feature>
<comment type="caution">
    <text evidence="4">The sequence shown here is derived from an EMBL/GenBank/DDBJ whole genome shotgun (WGS) entry which is preliminary data.</text>
</comment>
<name>A0A8H6NFL6_9PEZI</name>
<dbReference type="InterPro" id="IPR018392">
    <property type="entry name" value="LysM"/>
</dbReference>
<gene>
    <name evidence="4" type="ORF">CPLU01_06658</name>
</gene>
<feature type="region of interest" description="Disordered" evidence="1">
    <location>
        <begin position="48"/>
        <end position="71"/>
    </location>
</feature>
<sequence>MRSSLFYLALAGLASIAQADPVANRPAAAAPGNLLTRGIATLFSDPAPTRRQAAAPPPAAPPAGGGPVNNANRTVTLTVEKGDTLGQIARLLNSGICNIATLNKIPNPDFIEVGQVLQVPINVANPDNESCLNRGGAIPPATPPANSTAPGAPPPAAPGGGKKNKRRARTVRLSPQHGNLPAN</sequence>
<feature type="chain" id="PRO_5034386149" evidence="2">
    <location>
        <begin position="20"/>
        <end position="183"/>
    </location>
</feature>
<protein>
    <submittedName>
        <fullName evidence="4">Intracellular hyphae protein 1</fullName>
    </submittedName>
</protein>
<organism evidence="4 5">
    <name type="scientific">Colletotrichum plurivorum</name>
    <dbReference type="NCBI Taxonomy" id="2175906"/>
    <lineage>
        <taxon>Eukaryota</taxon>
        <taxon>Fungi</taxon>
        <taxon>Dikarya</taxon>
        <taxon>Ascomycota</taxon>
        <taxon>Pezizomycotina</taxon>
        <taxon>Sordariomycetes</taxon>
        <taxon>Hypocreomycetidae</taxon>
        <taxon>Glomerellales</taxon>
        <taxon>Glomerellaceae</taxon>
        <taxon>Colletotrichum</taxon>
        <taxon>Colletotrichum orchidearum species complex</taxon>
    </lineage>
</organism>
<keyword evidence="5" id="KW-1185">Reference proteome</keyword>
<accession>A0A8H6NFL6</accession>
<dbReference type="SUPFAM" id="SSF54106">
    <property type="entry name" value="LysM domain"/>
    <property type="match status" value="1"/>
</dbReference>
<evidence type="ECO:0000256" key="1">
    <source>
        <dbReference type="SAM" id="MobiDB-lite"/>
    </source>
</evidence>
<dbReference type="Proteomes" id="UP000654918">
    <property type="component" value="Unassembled WGS sequence"/>
</dbReference>
<evidence type="ECO:0000259" key="3">
    <source>
        <dbReference type="PROSITE" id="PS51782"/>
    </source>
</evidence>
<feature type="domain" description="LysM" evidence="3">
    <location>
        <begin position="75"/>
        <end position="119"/>
    </location>
</feature>
<evidence type="ECO:0000256" key="2">
    <source>
        <dbReference type="SAM" id="SignalP"/>
    </source>
</evidence>
<dbReference type="SMART" id="SM00257">
    <property type="entry name" value="LysM"/>
    <property type="match status" value="1"/>
</dbReference>
<evidence type="ECO:0000313" key="4">
    <source>
        <dbReference type="EMBL" id="KAF6831619.1"/>
    </source>
</evidence>
<feature type="signal peptide" evidence="2">
    <location>
        <begin position="1"/>
        <end position="19"/>
    </location>
</feature>
<dbReference type="CDD" id="cd00118">
    <property type="entry name" value="LysM"/>
    <property type="match status" value="1"/>
</dbReference>
<keyword evidence="2" id="KW-0732">Signal</keyword>
<dbReference type="Pfam" id="PF01476">
    <property type="entry name" value="LysM"/>
    <property type="match status" value="1"/>
</dbReference>
<evidence type="ECO:0000313" key="5">
    <source>
        <dbReference type="Proteomes" id="UP000654918"/>
    </source>
</evidence>
<reference evidence="4" key="1">
    <citation type="journal article" date="2020" name="Phytopathology">
        <title>Genome Sequence Resources of Colletotrichum truncatum, C. plurivorum, C. musicola, and C. sojae: Four Species Pathogenic to Soybean (Glycine max).</title>
        <authorList>
            <person name="Rogerio F."/>
            <person name="Boufleur T.R."/>
            <person name="Ciampi-Guillardi M."/>
            <person name="Sukno S.A."/>
            <person name="Thon M.R."/>
            <person name="Massola Junior N.S."/>
            <person name="Baroncelli R."/>
        </authorList>
    </citation>
    <scope>NUCLEOTIDE SEQUENCE</scope>
    <source>
        <strain evidence="4">LFN00145</strain>
    </source>
</reference>
<dbReference type="InterPro" id="IPR036779">
    <property type="entry name" value="LysM_dom_sf"/>
</dbReference>
<proteinExistence type="predicted"/>